<evidence type="ECO:0000256" key="5">
    <source>
        <dbReference type="ARBA" id="ARBA00023136"/>
    </source>
</evidence>
<keyword evidence="3 8" id="KW-0812">Transmembrane</keyword>
<feature type="transmembrane region" description="Helical" evidence="8">
    <location>
        <begin position="174"/>
        <end position="195"/>
    </location>
</feature>
<dbReference type="GO" id="GO:0005886">
    <property type="term" value="C:plasma membrane"/>
    <property type="evidence" value="ECO:0007669"/>
    <property type="project" value="UniProtKB-SubCell"/>
</dbReference>
<feature type="transmembrane region" description="Helical" evidence="8">
    <location>
        <begin position="139"/>
        <end position="162"/>
    </location>
</feature>
<comment type="subcellular location">
    <subcellularLocation>
        <location evidence="1 8">Cell membrane</location>
        <topology evidence="1 8">Multi-pass membrane protein</topology>
    </subcellularLocation>
</comment>
<feature type="transmembrane region" description="Helical" evidence="8">
    <location>
        <begin position="273"/>
        <end position="292"/>
    </location>
</feature>
<feature type="transmembrane region" description="Helical" evidence="8">
    <location>
        <begin position="298"/>
        <end position="319"/>
    </location>
</feature>
<dbReference type="GO" id="GO:0008049">
    <property type="term" value="P:male courtship behavior"/>
    <property type="evidence" value="ECO:0007669"/>
    <property type="project" value="TreeGrafter"/>
</dbReference>
<dbReference type="GO" id="GO:0030424">
    <property type="term" value="C:axon"/>
    <property type="evidence" value="ECO:0007669"/>
    <property type="project" value="TreeGrafter"/>
</dbReference>
<dbReference type="AlphaFoldDB" id="A0AA38ICD4"/>
<dbReference type="Pfam" id="PF08395">
    <property type="entry name" value="7tm_7"/>
    <property type="match status" value="1"/>
</dbReference>
<reference evidence="9" key="1">
    <citation type="journal article" date="2023" name="G3 (Bethesda)">
        <title>Whole genome assemblies of Zophobas morio and Tenebrio molitor.</title>
        <authorList>
            <person name="Kaur S."/>
            <person name="Stinson S.A."/>
            <person name="diCenzo G.C."/>
        </authorList>
    </citation>
    <scope>NUCLEOTIDE SEQUENCE</scope>
    <source>
        <strain evidence="9">QUZm001</strain>
    </source>
</reference>
<dbReference type="GO" id="GO:0050909">
    <property type="term" value="P:sensory perception of taste"/>
    <property type="evidence" value="ECO:0007669"/>
    <property type="project" value="InterPro"/>
</dbReference>
<evidence type="ECO:0000256" key="3">
    <source>
        <dbReference type="ARBA" id="ARBA00022692"/>
    </source>
</evidence>
<dbReference type="GO" id="GO:0030425">
    <property type="term" value="C:dendrite"/>
    <property type="evidence" value="ECO:0007669"/>
    <property type="project" value="TreeGrafter"/>
</dbReference>
<dbReference type="EMBL" id="JALNTZ010000005">
    <property type="protein sequence ID" value="KAJ3651866.1"/>
    <property type="molecule type" value="Genomic_DNA"/>
</dbReference>
<evidence type="ECO:0000256" key="6">
    <source>
        <dbReference type="ARBA" id="ARBA00023170"/>
    </source>
</evidence>
<gene>
    <name evidence="9" type="ORF">Zmor_017873</name>
</gene>
<evidence type="ECO:0000256" key="4">
    <source>
        <dbReference type="ARBA" id="ARBA00022989"/>
    </source>
</evidence>
<sequence length="409" mass="46746">MKTNAVITTDLFQVLEPLLVVARVAGFLPVTSEKKGSQYSIEESLKFKIYSYVLATILTVLALLGLNEDLPIEHSIRMKNSLIKYIVVVDVGEIVVTVFTGVLTTPFKLKYFWKILNSFTKMEKVFSIHRTSDERQRSILYMGVSLTIVAFVLAYDAVLWIINASDMSVFFKRYTALYILYFLVFIQEFPFYFFARLVKRNIENLNGALKRGLEEVLRTQNKQWAPIIKLGQEHPVNNATGLTYDRLTDYMKLVEKIDDTIEATNDFCAVHTLLILFSCLLHLVVTPYFLLVEICNGGYLPFTFLQLVWIFVHACRLMVIVEICQSGVNEYQKTINLVLKLWTSPLPLNIKEQVEILTVQISNKKIKFSSFGMMKISRSILTAFGGSVTTFLVILFQYGGTKGTVYVRS</sequence>
<dbReference type="GO" id="GO:0043025">
    <property type="term" value="C:neuronal cell body"/>
    <property type="evidence" value="ECO:0007669"/>
    <property type="project" value="TreeGrafter"/>
</dbReference>
<organism evidence="9 10">
    <name type="scientific">Zophobas morio</name>
    <dbReference type="NCBI Taxonomy" id="2755281"/>
    <lineage>
        <taxon>Eukaryota</taxon>
        <taxon>Metazoa</taxon>
        <taxon>Ecdysozoa</taxon>
        <taxon>Arthropoda</taxon>
        <taxon>Hexapoda</taxon>
        <taxon>Insecta</taxon>
        <taxon>Pterygota</taxon>
        <taxon>Neoptera</taxon>
        <taxon>Endopterygota</taxon>
        <taxon>Coleoptera</taxon>
        <taxon>Polyphaga</taxon>
        <taxon>Cucujiformia</taxon>
        <taxon>Tenebrionidae</taxon>
        <taxon>Zophobas</taxon>
    </lineage>
</organism>
<evidence type="ECO:0000256" key="2">
    <source>
        <dbReference type="ARBA" id="ARBA00022475"/>
    </source>
</evidence>
<evidence type="ECO:0000256" key="7">
    <source>
        <dbReference type="ARBA" id="ARBA00023224"/>
    </source>
</evidence>
<keyword evidence="5 8" id="KW-0472">Membrane</keyword>
<comment type="caution">
    <text evidence="9">The sequence shown here is derived from an EMBL/GenBank/DDBJ whole genome shotgun (WGS) entry which is preliminary data.</text>
</comment>
<feature type="transmembrane region" description="Helical" evidence="8">
    <location>
        <begin position="380"/>
        <end position="399"/>
    </location>
</feature>
<proteinExistence type="inferred from homology"/>
<dbReference type="GO" id="GO:0007165">
    <property type="term" value="P:signal transduction"/>
    <property type="evidence" value="ECO:0007669"/>
    <property type="project" value="UniProtKB-KW"/>
</dbReference>
<dbReference type="GO" id="GO:0007635">
    <property type="term" value="P:chemosensory behavior"/>
    <property type="evidence" value="ECO:0007669"/>
    <property type="project" value="TreeGrafter"/>
</dbReference>
<protein>
    <recommendedName>
        <fullName evidence="8">Gustatory receptor</fullName>
    </recommendedName>
</protein>
<keyword evidence="6 8" id="KW-0675">Receptor</keyword>
<keyword evidence="2 8" id="KW-1003">Cell membrane</keyword>
<keyword evidence="4 8" id="KW-1133">Transmembrane helix</keyword>
<keyword evidence="7 8" id="KW-0807">Transducer</keyword>
<feature type="transmembrane region" description="Helical" evidence="8">
    <location>
        <begin position="49"/>
        <end position="66"/>
    </location>
</feature>
<evidence type="ECO:0000256" key="8">
    <source>
        <dbReference type="RuleBase" id="RU363108"/>
    </source>
</evidence>
<keyword evidence="10" id="KW-1185">Reference proteome</keyword>
<evidence type="ECO:0000313" key="9">
    <source>
        <dbReference type="EMBL" id="KAJ3651866.1"/>
    </source>
</evidence>
<evidence type="ECO:0000256" key="1">
    <source>
        <dbReference type="ARBA" id="ARBA00004651"/>
    </source>
</evidence>
<dbReference type="PANTHER" id="PTHR21143">
    <property type="entry name" value="INVERTEBRATE GUSTATORY RECEPTOR"/>
    <property type="match status" value="1"/>
</dbReference>
<comment type="similarity">
    <text evidence="8">Belongs to the insect chemoreceptor superfamily. Gustatory receptor (GR) family.</text>
</comment>
<dbReference type="PANTHER" id="PTHR21143:SF123">
    <property type="entry name" value="GUSTATORY RECEPTOR FOR SUGAR TASTE 43A-RELATED"/>
    <property type="match status" value="1"/>
</dbReference>
<dbReference type="InterPro" id="IPR013604">
    <property type="entry name" value="7TM_chemorcpt"/>
</dbReference>
<comment type="function">
    <text evidence="8">Gustatory receptor which mediates acceptance or avoidance behavior, depending on its substrates.</text>
</comment>
<feature type="transmembrane region" description="Helical" evidence="8">
    <location>
        <begin position="86"/>
        <end position="107"/>
    </location>
</feature>
<dbReference type="Proteomes" id="UP001168821">
    <property type="component" value="Unassembled WGS sequence"/>
</dbReference>
<name>A0AA38ICD4_9CUCU</name>
<accession>A0AA38ICD4</accession>
<evidence type="ECO:0000313" key="10">
    <source>
        <dbReference type="Proteomes" id="UP001168821"/>
    </source>
</evidence>